<dbReference type="AlphaFoldDB" id="A0A0G0KHN4"/>
<proteinExistence type="predicted"/>
<gene>
    <name evidence="1" type="ORF">US99_C0026G0002</name>
</gene>
<sequence>MNGNAVRINVSLPFELVKDLKRYSKPRELSKFLAVAAEEKITKDKREKALKELLAGPPAFLDIRDSAKWVRNLRRRDLKRLKRLGI</sequence>
<organism evidence="1 2">
    <name type="scientific">Candidatus Daviesbacteria bacterium GW2011_GWF2_38_6</name>
    <dbReference type="NCBI Taxonomy" id="1618432"/>
    <lineage>
        <taxon>Bacteria</taxon>
        <taxon>Candidatus Daviesiibacteriota</taxon>
    </lineage>
</organism>
<evidence type="ECO:0000313" key="2">
    <source>
        <dbReference type="Proteomes" id="UP000034324"/>
    </source>
</evidence>
<reference evidence="1 2" key="1">
    <citation type="journal article" date="2015" name="Nature">
        <title>rRNA introns, odd ribosomes, and small enigmatic genomes across a large radiation of phyla.</title>
        <authorList>
            <person name="Brown C.T."/>
            <person name="Hug L.A."/>
            <person name="Thomas B.C."/>
            <person name="Sharon I."/>
            <person name="Castelle C.J."/>
            <person name="Singh A."/>
            <person name="Wilkins M.J."/>
            <person name="Williams K.H."/>
            <person name="Banfield J.F."/>
        </authorList>
    </citation>
    <scope>NUCLEOTIDE SEQUENCE [LARGE SCALE GENOMIC DNA]</scope>
</reference>
<accession>A0A0G0KHN4</accession>
<evidence type="ECO:0000313" key="1">
    <source>
        <dbReference type="EMBL" id="KKQ78287.1"/>
    </source>
</evidence>
<dbReference type="EMBL" id="LBVC01000026">
    <property type="protein sequence ID" value="KKQ78287.1"/>
    <property type="molecule type" value="Genomic_DNA"/>
</dbReference>
<dbReference type="Proteomes" id="UP000034324">
    <property type="component" value="Unassembled WGS sequence"/>
</dbReference>
<protein>
    <recommendedName>
        <fullName evidence="3">CopG family transcriptional regulator</fullName>
    </recommendedName>
</protein>
<evidence type="ECO:0008006" key="3">
    <source>
        <dbReference type="Google" id="ProtNLM"/>
    </source>
</evidence>
<comment type="caution">
    <text evidence="1">The sequence shown here is derived from an EMBL/GenBank/DDBJ whole genome shotgun (WGS) entry which is preliminary data.</text>
</comment>
<name>A0A0G0KHN4_9BACT</name>